<name>A0A7R9CK96_TIMCR</name>
<accession>A0A7R9CK96</accession>
<feature type="compositionally biased region" description="Polar residues" evidence="1">
    <location>
        <begin position="212"/>
        <end position="224"/>
    </location>
</feature>
<evidence type="ECO:0000313" key="2">
    <source>
        <dbReference type="EMBL" id="CAD7397720.1"/>
    </source>
</evidence>
<reference evidence="2" key="1">
    <citation type="submission" date="2020-11" db="EMBL/GenBank/DDBJ databases">
        <authorList>
            <person name="Tran Van P."/>
        </authorList>
    </citation>
    <scope>NUCLEOTIDE SEQUENCE</scope>
</reference>
<sequence length="383" mass="42367">MHGNGDGVPFYIQLCNRTSQGVELVLNKDLCVNILSDFFVQPLHNDLYRAPSLVREPLISTPGRTGADTLSPTASEGSTTGIGKVELEEVNPHLRGGRVENHLGKTTPSSPDRDSNLDLPVLSSRAQHDKRVSQLRHRGGQCNLASSLYTLPLRDLHVPLEVNHTIIYYSNSPSVPEHANGLRVENNLARTTIRTSNRDSNPDLPVIGSPVSCDSDSSELSNTELSPAERLENLKSLSVSISSKDSVSLVLEVSIHCRSLLPVQRLYVSSVRRTLFAPREELACLRKFRSSSPPVLTTVEHGGLITQHPPKLDVRVKQCPVTPFPLELELLFTANNCSPDKKTRQLRKLLLGFVIGVGKQTNKQTNKYSPKRAVRHKKKKKKK</sequence>
<feature type="compositionally biased region" description="Polar residues" evidence="1">
    <location>
        <begin position="68"/>
        <end position="81"/>
    </location>
</feature>
<feature type="compositionally biased region" description="Basic and acidic residues" evidence="1">
    <location>
        <begin position="85"/>
        <end position="103"/>
    </location>
</feature>
<organism evidence="2">
    <name type="scientific">Timema cristinae</name>
    <name type="common">Walking stick</name>
    <dbReference type="NCBI Taxonomy" id="61476"/>
    <lineage>
        <taxon>Eukaryota</taxon>
        <taxon>Metazoa</taxon>
        <taxon>Ecdysozoa</taxon>
        <taxon>Arthropoda</taxon>
        <taxon>Hexapoda</taxon>
        <taxon>Insecta</taxon>
        <taxon>Pterygota</taxon>
        <taxon>Neoptera</taxon>
        <taxon>Polyneoptera</taxon>
        <taxon>Phasmatodea</taxon>
        <taxon>Timematodea</taxon>
        <taxon>Timematoidea</taxon>
        <taxon>Timematidae</taxon>
        <taxon>Timema</taxon>
    </lineage>
</organism>
<feature type="region of interest" description="Disordered" evidence="1">
    <location>
        <begin position="59"/>
        <end position="119"/>
    </location>
</feature>
<feature type="region of interest" description="Disordered" evidence="1">
    <location>
        <begin position="195"/>
        <end position="224"/>
    </location>
</feature>
<dbReference type="EMBL" id="OC317568">
    <property type="protein sequence ID" value="CAD7397720.1"/>
    <property type="molecule type" value="Genomic_DNA"/>
</dbReference>
<proteinExistence type="predicted"/>
<protein>
    <submittedName>
        <fullName evidence="2">Uncharacterized protein</fullName>
    </submittedName>
</protein>
<gene>
    <name evidence="2" type="ORF">TCEB3V08_LOCUS4193</name>
</gene>
<feature type="compositionally biased region" description="Basic residues" evidence="1">
    <location>
        <begin position="369"/>
        <end position="383"/>
    </location>
</feature>
<dbReference type="AlphaFoldDB" id="A0A7R9CK96"/>
<feature type="region of interest" description="Disordered" evidence="1">
    <location>
        <begin position="362"/>
        <end position="383"/>
    </location>
</feature>
<evidence type="ECO:0000256" key="1">
    <source>
        <dbReference type="SAM" id="MobiDB-lite"/>
    </source>
</evidence>